<evidence type="ECO:0000313" key="1">
    <source>
        <dbReference type="EMBL" id="GFT53938.1"/>
    </source>
</evidence>
<proteinExistence type="predicted"/>
<organism evidence="1 2">
    <name type="scientific">Nephila pilipes</name>
    <name type="common">Giant wood spider</name>
    <name type="synonym">Nephila maculata</name>
    <dbReference type="NCBI Taxonomy" id="299642"/>
    <lineage>
        <taxon>Eukaryota</taxon>
        <taxon>Metazoa</taxon>
        <taxon>Ecdysozoa</taxon>
        <taxon>Arthropoda</taxon>
        <taxon>Chelicerata</taxon>
        <taxon>Arachnida</taxon>
        <taxon>Araneae</taxon>
        <taxon>Araneomorphae</taxon>
        <taxon>Entelegynae</taxon>
        <taxon>Araneoidea</taxon>
        <taxon>Nephilidae</taxon>
        <taxon>Nephila</taxon>
    </lineage>
</organism>
<keyword evidence="2" id="KW-1185">Reference proteome</keyword>
<protein>
    <submittedName>
        <fullName evidence="1">Uncharacterized protein</fullName>
    </submittedName>
</protein>
<dbReference type="EMBL" id="BMAW01066191">
    <property type="protein sequence ID" value="GFT53938.1"/>
    <property type="molecule type" value="Genomic_DNA"/>
</dbReference>
<comment type="caution">
    <text evidence="1">The sequence shown here is derived from an EMBL/GenBank/DDBJ whole genome shotgun (WGS) entry which is preliminary data.</text>
</comment>
<evidence type="ECO:0000313" key="2">
    <source>
        <dbReference type="Proteomes" id="UP000887013"/>
    </source>
</evidence>
<reference evidence="1" key="1">
    <citation type="submission" date="2020-08" db="EMBL/GenBank/DDBJ databases">
        <title>Multicomponent nature underlies the extraordinary mechanical properties of spider dragline silk.</title>
        <authorList>
            <person name="Kono N."/>
            <person name="Nakamura H."/>
            <person name="Mori M."/>
            <person name="Yoshida Y."/>
            <person name="Ohtoshi R."/>
            <person name="Malay A.D."/>
            <person name="Moran D.A.P."/>
            <person name="Tomita M."/>
            <person name="Numata K."/>
            <person name="Arakawa K."/>
        </authorList>
    </citation>
    <scope>NUCLEOTIDE SEQUENCE</scope>
</reference>
<dbReference type="AlphaFoldDB" id="A0A8X6P6I1"/>
<name>A0A8X6P6I1_NEPPI</name>
<sequence length="133" mass="15055">MARCIGDIRANIDLFISSQSYPQTDEDLNIDASPGWLPMSSSPAPAPFQSFFEKRIMQQNRSEANVTEKAWRFKRMVLCKKKCSTAVRKLSTINAAANCHSKFFQPSSMRLRNVKDAAFYDPESDSAAYLLHI</sequence>
<accession>A0A8X6P6I1</accession>
<gene>
    <name evidence="1" type="ORF">NPIL_662031</name>
</gene>
<dbReference type="Proteomes" id="UP000887013">
    <property type="component" value="Unassembled WGS sequence"/>
</dbReference>